<evidence type="ECO:0000256" key="3">
    <source>
        <dbReference type="ARBA" id="ARBA00022695"/>
    </source>
</evidence>
<dbReference type="InterPro" id="IPR029460">
    <property type="entry name" value="DNAPol_HHH"/>
</dbReference>
<evidence type="ECO:0000256" key="1">
    <source>
        <dbReference type="ARBA" id="ARBA00012417"/>
    </source>
</evidence>
<evidence type="ECO:0000313" key="14">
    <source>
        <dbReference type="EMBL" id="CAB4188809.1"/>
    </source>
</evidence>
<dbReference type="EMBL" id="LR796709">
    <property type="protein sequence ID" value="CAB4161188.1"/>
    <property type="molecule type" value="Genomic_DNA"/>
</dbReference>
<dbReference type="NCBIfam" id="TIGR00594">
    <property type="entry name" value="polc"/>
    <property type="match status" value="1"/>
</dbReference>
<keyword evidence="2" id="KW-0808">Transferase</keyword>
<evidence type="ECO:0000256" key="5">
    <source>
        <dbReference type="ARBA" id="ARBA00022932"/>
    </source>
</evidence>
<evidence type="ECO:0000313" key="18">
    <source>
        <dbReference type="EMBL" id="CAB5230739.1"/>
    </source>
</evidence>
<dbReference type="EMBL" id="LR798423">
    <property type="protein sequence ID" value="CAB5230739.1"/>
    <property type="molecule type" value="Genomic_DNA"/>
</dbReference>
<evidence type="ECO:0000313" key="16">
    <source>
        <dbReference type="EMBL" id="CAB4216145.1"/>
    </source>
</evidence>
<dbReference type="EMBL" id="LR797434">
    <property type="protein sequence ID" value="CAB4216145.1"/>
    <property type="molecule type" value="Genomic_DNA"/>
</dbReference>
<dbReference type="Gene3D" id="3.20.20.140">
    <property type="entry name" value="Metal-dependent hydrolases"/>
    <property type="match status" value="1"/>
</dbReference>
<dbReference type="PANTHER" id="PTHR32294:SF0">
    <property type="entry name" value="DNA POLYMERASE III SUBUNIT ALPHA"/>
    <property type="match status" value="1"/>
</dbReference>
<dbReference type="PANTHER" id="PTHR32294">
    <property type="entry name" value="DNA POLYMERASE III SUBUNIT ALPHA"/>
    <property type="match status" value="1"/>
</dbReference>
<dbReference type="EMBL" id="LR797492">
    <property type="protein sequence ID" value="CAB4220132.1"/>
    <property type="molecule type" value="Genomic_DNA"/>
</dbReference>
<dbReference type="EMBL" id="LR796548">
    <property type="protein sequence ID" value="CAB4150951.1"/>
    <property type="molecule type" value="Genomic_DNA"/>
</dbReference>
<evidence type="ECO:0000259" key="7">
    <source>
        <dbReference type="SMART" id="SM00481"/>
    </source>
</evidence>
<dbReference type="Gene3D" id="1.10.150.870">
    <property type="match status" value="1"/>
</dbReference>
<sequence>MTEFVHLHCHSEHSLLDGMSTPEEIAQISSTNGQFAAALTDHGTMAGVLRFQDACKKHAVQPVFGIEAYFVPSVKDDGDGKHERFHLILLAKNDDGLKKLFKLSQISWQDNFYYKPRIDFDLLESMVDDDIISLSGCRGSSIAKAIEAGNTGRAEMLADRFTKIFKDDFYFELQAWNPKEINDGLLDLSKAFNKKAVATADCHFPTHADKACEEVLLLISQYPSLGASVTNLAKENATTLHKCGNDLLEKVNHLYPERNLRFDDINPYVANADTVLSWFKDAGYDRPDILENTIEVASKCSAKITKGRNLLPKYLKSLNSDEYLREMTEFRLKELGLGEEYKARLEEELGIIKQLGFADYFLIVWDLTSWADANNVGRGTGRGSVGGSLLAFLLDISKVDPIKYNLLFARFINPERNDYPDIDLDFEDKRRNEVKEYLRNRWGKDHVAAITTYGTFKPKSVVKDVARVLQVSYEETNNITPFFETIEELIESPKGKIFCNKYPDVPKLAKRLEGRIRNVGIHAAGMVVSSVPLNEVCPIETRKETDGGERTTVTAFDMTDAEAVGLIKIDILGLKTVSVIKDCLAKVTERLGIDVEAQSLALDDPIVFENFNKGNTVGVFQTDAAAYRNLIERMGIDNFSDLVVSNALVRPGALLSQGQKYIDCKKGFTQPYYPDKSVEEILKETYGTVIFQEQLMQMSVLISGFTWSDADKLRKIIGKKRDISEFKDFKDKFVNNAIIPKAEARKMWAEFEMSALYMFNKSHAVAYSMLSYQTMWLKVNYPLEFIWSLLYNEDSTEKITAYLMEAQRLGIAILPPDVNYSEEYFTTDSRTGLDAIRFGLTNVAGCGASAIKEILTKRPFTCLDEFNNKCSKSAVKAPLRLNLEKVGAYVSMNHISQYEHERYYLPVLGFSIKSGEENNEMDEFVGNLSEFHEINSPLTLIKAIVRSTKKTPQYLRIEFEDFSGSATVFADRNTEMANRDYVYALIGDRTLHSFCDAYNFIDTDLHKFITLRQKGDDHEYNWLHETGLGYVGDEKTLMYVMHSRVFTTSKDKTMANLYCWDGREIFKVVIFPRPYTKLKGVIKQGQWYAARLSKIEEKQTLTRMDSYKVESDSSIINIDNYIERKNLVKVVA</sequence>
<dbReference type="InterPro" id="IPR041931">
    <property type="entry name" value="DNA_pol3_alpha_thumb_dom"/>
</dbReference>
<dbReference type="InterPro" id="IPR040982">
    <property type="entry name" value="DNA_pol3_finger"/>
</dbReference>
<dbReference type="InterPro" id="IPR004013">
    <property type="entry name" value="PHP_dom"/>
</dbReference>
<evidence type="ECO:0000313" key="13">
    <source>
        <dbReference type="EMBL" id="CAB4178997.1"/>
    </source>
</evidence>
<dbReference type="Pfam" id="PF02811">
    <property type="entry name" value="PHP"/>
    <property type="match status" value="1"/>
</dbReference>
<proteinExistence type="predicted"/>
<evidence type="ECO:0000313" key="10">
    <source>
        <dbReference type="EMBL" id="CAB4150951.1"/>
    </source>
</evidence>
<feature type="domain" description="Polymerase/histidinol phosphatase N-terminal" evidence="7">
    <location>
        <begin position="5"/>
        <end position="72"/>
    </location>
</feature>
<evidence type="ECO:0000313" key="11">
    <source>
        <dbReference type="EMBL" id="CAB4161188.1"/>
    </source>
</evidence>
<keyword evidence="5" id="KW-0239">DNA-directed DNA polymerase</keyword>
<evidence type="ECO:0000313" key="12">
    <source>
        <dbReference type="EMBL" id="CAB4173701.1"/>
    </source>
</evidence>
<reference evidence="9" key="1">
    <citation type="submission" date="2020-04" db="EMBL/GenBank/DDBJ databases">
        <authorList>
            <person name="Chiriac C."/>
            <person name="Salcher M."/>
            <person name="Ghai R."/>
            <person name="Kavagutti S V."/>
        </authorList>
    </citation>
    <scope>NUCLEOTIDE SEQUENCE</scope>
</reference>
<dbReference type="Gene3D" id="1.10.10.1600">
    <property type="entry name" value="Bacterial DNA polymerase III alpha subunit, thumb domain"/>
    <property type="match status" value="1"/>
</dbReference>
<accession>A0A6J5MLY3</accession>
<dbReference type="EMBL" id="LR797180">
    <property type="protein sequence ID" value="CAB4191944.1"/>
    <property type="molecule type" value="Genomic_DNA"/>
</dbReference>
<keyword evidence="4" id="KW-0235">DNA replication</keyword>
<keyword evidence="3" id="KW-0548">Nucleotidyltransferase</keyword>
<evidence type="ECO:0000256" key="6">
    <source>
        <dbReference type="ARBA" id="ARBA00049244"/>
    </source>
</evidence>
<comment type="catalytic activity">
    <reaction evidence="6">
        <text>DNA(n) + a 2'-deoxyribonucleoside 5'-triphosphate = DNA(n+1) + diphosphate</text>
        <dbReference type="Rhea" id="RHEA:22508"/>
        <dbReference type="Rhea" id="RHEA-COMP:17339"/>
        <dbReference type="Rhea" id="RHEA-COMP:17340"/>
        <dbReference type="ChEBI" id="CHEBI:33019"/>
        <dbReference type="ChEBI" id="CHEBI:61560"/>
        <dbReference type="ChEBI" id="CHEBI:173112"/>
        <dbReference type="EC" id="2.7.7.7"/>
    </reaction>
</comment>
<gene>
    <name evidence="13" type="ORF">UFOVP1031_20</name>
    <name evidence="14" type="ORF">UFOVP1172_115</name>
    <name evidence="15" type="ORF">UFOVP1240_20</name>
    <name evidence="16" type="ORF">UFOVP1486_77</name>
    <name evidence="18" type="ORF">UFOVP1578_92</name>
    <name evidence="17" type="ORF">UFOVP1630_84</name>
    <name evidence="8" type="ORF">UFOVP288_37</name>
    <name evidence="9" type="ORF">UFOVP483_2</name>
    <name evidence="10" type="ORF">UFOVP573_78</name>
    <name evidence="11" type="ORF">UFOVP769_37</name>
    <name evidence="12" type="ORF">UFOVP962_5</name>
</gene>
<name>A0A6J5MLY3_9CAUD</name>
<dbReference type="SUPFAM" id="SSF89550">
    <property type="entry name" value="PHP domain-like"/>
    <property type="match status" value="1"/>
</dbReference>
<dbReference type="GO" id="GO:0008408">
    <property type="term" value="F:3'-5' exonuclease activity"/>
    <property type="evidence" value="ECO:0007669"/>
    <property type="project" value="InterPro"/>
</dbReference>
<dbReference type="EMBL" id="LR796305">
    <property type="protein sequence ID" value="CAB4135635.1"/>
    <property type="molecule type" value="Genomic_DNA"/>
</dbReference>
<organism evidence="9">
    <name type="scientific">uncultured Caudovirales phage</name>
    <dbReference type="NCBI Taxonomy" id="2100421"/>
    <lineage>
        <taxon>Viruses</taxon>
        <taxon>Duplodnaviria</taxon>
        <taxon>Heunggongvirae</taxon>
        <taxon>Uroviricota</taxon>
        <taxon>Caudoviricetes</taxon>
        <taxon>Peduoviridae</taxon>
        <taxon>Maltschvirus</taxon>
        <taxon>Maltschvirus maltsch</taxon>
    </lineage>
</organism>
<dbReference type="InterPro" id="IPR003141">
    <property type="entry name" value="Pol/His_phosphatase_N"/>
</dbReference>
<dbReference type="GO" id="GO:0006260">
    <property type="term" value="P:DNA replication"/>
    <property type="evidence" value="ECO:0007669"/>
    <property type="project" value="UniProtKB-KW"/>
</dbReference>
<protein>
    <recommendedName>
        <fullName evidence="1">DNA-directed DNA polymerase</fullName>
        <ecNumber evidence="1">2.7.7.7</ecNumber>
    </recommendedName>
</protein>
<dbReference type="SMART" id="SM00481">
    <property type="entry name" value="POLIIIAc"/>
    <property type="match status" value="1"/>
</dbReference>
<dbReference type="InterPro" id="IPR016195">
    <property type="entry name" value="Pol/histidinol_Pase-like"/>
</dbReference>
<evidence type="ECO:0000256" key="4">
    <source>
        <dbReference type="ARBA" id="ARBA00022705"/>
    </source>
</evidence>
<dbReference type="Pfam" id="PF07733">
    <property type="entry name" value="DNA_pol3_alpha"/>
    <property type="match status" value="1"/>
</dbReference>
<dbReference type="Pfam" id="PF14579">
    <property type="entry name" value="HHH_6"/>
    <property type="match status" value="1"/>
</dbReference>
<evidence type="ECO:0000313" key="8">
    <source>
        <dbReference type="EMBL" id="CAB4135635.1"/>
    </source>
</evidence>
<evidence type="ECO:0000256" key="2">
    <source>
        <dbReference type="ARBA" id="ARBA00022679"/>
    </source>
</evidence>
<dbReference type="EMBL" id="LR796917">
    <property type="protein sequence ID" value="CAB4173701.1"/>
    <property type="molecule type" value="Genomic_DNA"/>
</dbReference>
<dbReference type="EC" id="2.7.7.7" evidence="1"/>
<dbReference type="EMBL" id="LR796980">
    <property type="protein sequence ID" value="CAB4178997.1"/>
    <property type="molecule type" value="Genomic_DNA"/>
</dbReference>
<dbReference type="InterPro" id="IPR011708">
    <property type="entry name" value="DNA_pol3_alpha_NTPase_dom"/>
</dbReference>
<dbReference type="EMBL" id="LR796461">
    <property type="protein sequence ID" value="CAB4146040.1"/>
    <property type="molecule type" value="Genomic_DNA"/>
</dbReference>
<dbReference type="GO" id="GO:0003887">
    <property type="term" value="F:DNA-directed DNA polymerase activity"/>
    <property type="evidence" value="ECO:0007669"/>
    <property type="project" value="UniProtKB-KW"/>
</dbReference>
<dbReference type="InterPro" id="IPR004805">
    <property type="entry name" value="DnaE2/DnaE/PolC"/>
</dbReference>
<evidence type="ECO:0000313" key="17">
    <source>
        <dbReference type="EMBL" id="CAB4220132.1"/>
    </source>
</evidence>
<evidence type="ECO:0000313" key="15">
    <source>
        <dbReference type="EMBL" id="CAB4191944.1"/>
    </source>
</evidence>
<dbReference type="Pfam" id="PF17657">
    <property type="entry name" value="DNA_pol3_finger"/>
    <property type="match status" value="1"/>
</dbReference>
<evidence type="ECO:0000313" key="9">
    <source>
        <dbReference type="EMBL" id="CAB4146040.1"/>
    </source>
</evidence>
<dbReference type="EMBL" id="LR797130">
    <property type="protein sequence ID" value="CAB4188809.1"/>
    <property type="molecule type" value="Genomic_DNA"/>
</dbReference>